<keyword evidence="3" id="KW-1185">Reference proteome</keyword>
<organism evidence="2 3">
    <name type="scientific">Ascobolus immersus RN42</name>
    <dbReference type="NCBI Taxonomy" id="1160509"/>
    <lineage>
        <taxon>Eukaryota</taxon>
        <taxon>Fungi</taxon>
        <taxon>Dikarya</taxon>
        <taxon>Ascomycota</taxon>
        <taxon>Pezizomycotina</taxon>
        <taxon>Pezizomycetes</taxon>
        <taxon>Pezizales</taxon>
        <taxon>Ascobolaceae</taxon>
        <taxon>Ascobolus</taxon>
    </lineage>
</organism>
<evidence type="ECO:0000313" key="3">
    <source>
        <dbReference type="Proteomes" id="UP000275078"/>
    </source>
</evidence>
<sequence>MPPKRAKVTSTKAAAPVSSHLKDYQANNLALMNYTTFLDALELEAPKSWQGDRRTGGLEASIFDLREDAQTAEKQPALSRKLDALASMCVTHKEVVACMAKSLSSTVLTGTHVEDEAAAKEARKPKTRTVTKGATYRSNIARILITKNPHEPSEKDNGQVTEVSWKEIESIEPDVGQDIFDFFAGSWGYGKNKSFAEYLGVICGLLNKSIVADGRDRMQELIFFHEMSSTEKLRARFKHSESELNSCYVALLEVDRKEPVVALVTETLQGNEPSWIDYCFFALGDVGESPESLKELYQEEGFTARVGVRLLVSLINALQTMNDRLGVAIQNRKSSKTLRNHANILNSVVHALRWLSFCHLSTKMFRLISTHLADAFNQVKTERKLKKEANKPKRPKRMKLSGKFKTVADIELNEQFETHLKELDIPEEEKKARRETALAKLIAAEKEKSAWAEYTDEEGSDDEEVEAEESDLEKETPPRMDDNEDRPSIQDDGEDNEAEATQIRTWARMLTNSAHAGHTLATGKKDRDWLSKVQFELVEAKMPKFTHACDWPTVVTELFPNAADAKKVHRTLTKHNFSKFGKRALRFSGRVHCEALLCSLCFEVKNKNGLLQDEEYAKLAELSKFLEESPIGVSKRSCPVCFAVLDETYKYYGVDNTVSAGASHRFIFPCSMPPGLPLRVMEKVVKKFGGLLREELLKIMRAEYQDKDASPQSEPTGRKLTDAEKDEDEDLEWMIVQHVAKRKRQI</sequence>
<protein>
    <submittedName>
        <fullName evidence="2">Uncharacterized protein</fullName>
    </submittedName>
</protein>
<dbReference type="EMBL" id="ML119776">
    <property type="protein sequence ID" value="RPA74940.1"/>
    <property type="molecule type" value="Genomic_DNA"/>
</dbReference>
<evidence type="ECO:0000313" key="2">
    <source>
        <dbReference type="EMBL" id="RPA74940.1"/>
    </source>
</evidence>
<dbReference type="Proteomes" id="UP000275078">
    <property type="component" value="Unassembled WGS sequence"/>
</dbReference>
<feature type="compositionally biased region" description="Acidic residues" evidence="1">
    <location>
        <begin position="454"/>
        <end position="472"/>
    </location>
</feature>
<feature type="region of interest" description="Disordered" evidence="1">
    <location>
        <begin position="450"/>
        <end position="499"/>
    </location>
</feature>
<name>A0A3N4HT13_ASCIM</name>
<reference evidence="2 3" key="1">
    <citation type="journal article" date="2018" name="Nat. Ecol. Evol.">
        <title>Pezizomycetes genomes reveal the molecular basis of ectomycorrhizal truffle lifestyle.</title>
        <authorList>
            <person name="Murat C."/>
            <person name="Payen T."/>
            <person name="Noel B."/>
            <person name="Kuo A."/>
            <person name="Morin E."/>
            <person name="Chen J."/>
            <person name="Kohler A."/>
            <person name="Krizsan K."/>
            <person name="Balestrini R."/>
            <person name="Da Silva C."/>
            <person name="Montanini B."/>
            <person name="Hainaut M."/>
            <person name="Levati E."/>
            <person name="Barry K.W."/>
            <person name="Belfiori B."/>
            <person name="Cichocki N."/>
            <person name="Clum A."/>
            <person name="Dockter R.B."/>
            <person name="Fauchery L."/>
            <person name="Guy J."/>
            <person name="Iotti M."/>
            <person name="Le Tacon F."/>
            <person name="Lindquist E.A."/>
            <person name="Lipzen A."/>
            <person name="Malagnac F."/>
            <person name="Mello A."/>
            <person name="Molinier V."/>
            <person name="Miyauchi S."/>
            <person name="Poulain J."/>
            <person name="Riccioni C."/>
            <person name="Rubini A."/>
            <person name="Sitrit Y."/>
            <person name="Splivallo R."/>
            <person name="Traeger S."/>
            <person name="Wang M."/>
            <person name="Zifcakova L."/>
            <person name="Wipf D."/>
            <person name="Zambonelli A."/>
            <person name="Paolocci F."/>
            <person name="Nowrousian M."/>
            <person name="Ottonello S."/>
            <person name="Baldrian P."/>
            <person name="Spatafora J.W."/>
            <person name="Henrissat B."/>
            <person name="Nagy L.G."/>
            <person name="Aury J.M."/>
            <person name="Wincker P."/>
            <person name="Grigoriev I.V."/>
            <person name="Bonfante P."/>
            <person name="Martin F.M."/>
        </authorList>
    </citation>
    <scope>NUCLEOTIDE SEQUENCE [LARGE SCALE GENOMIC DNA]</scope>
    <source>
        <strain evidence="2 3">RN42</strain>
    </source>
</reference>
<dbReference type="AlphaFoldDB" id="A0A3N4HT13"/>
<evidence type="ECO:0000256" key="1">
    <source>
        <dbReference type="SAM" id="MobiDB-lite"/>
    </source>
</evidence>
<gene>
    <name evidence="2" type="ORF">BJ508DRAFT_380319</name>
</gene>
<proteinExistence type="predicted"/>
<dbReference type="OrthoDB" id="3032033at2759"/>
<feature type="region of interest" description="Disordered" evidence="1">
    <location>
        <begin position="706"/>
        <end position="726"/>
    </location>
</feature>
<accession>A0A3N4HT13</accession>
<feature type="compositionally biased region" description="Basic and acidic residues" evidence="1">
    <location>
        <begin position="473"/>
        <end position="489"/>
    </location>
</feature>